<dbReference type="HOGENOM" id="CLU_097802_1_1_9"/>
<name>A8FHD7_BACP2</name>
<evidence type="ECO:0000313" key="3">
    <source>
        <dbReference type="Proteomes" id="UP000001355"/>
    </source>
</evidence>
<dbReference type="PANTHER" id="PTHR35531:SF1">
    <property type="entry name" value="INNER MEMBRANE PROTEIN YBCI-RELATED"/>
    <property type="match status" value="1"/>
</dbReference>
<reference evidence="2 3" key="2">
    <citation type="journal article" date="2013" name="Extremophiles">
        <title>An ICEBs1-like element may be associated with the extreme radiation and desiccation resistance of Bacillus pumilus SAFR-032 spores.</title>
        <authorList>
            <person name="Tirumalai M.R."/>
            <person name="Fox G.E."/>
        </authorList>
    </citation>
    <scope>NUCLEOTIDE SEQUENCE [LARGE SCALE GENOMIC DNA]</scope>
    <source>
        <strain evidence="2 3">SAFR-032</strain>
    </source>
</reference>
<dbReference type="eggNOG" id="COG1988">
    <property type="taxonomic scope" value="Bacteria"/>
</dbReference>
<dbReference type="Pfam" id="PF04307">
    <property type="entry name" value="YdjM"/>
    <property type="match status" value="1"/>
</dbReference>
<accession>A8FHD7</accession>
<gene>
    <name evidence="2" type="ordered locus">BPUM_3000</name>
</gene>
<dbReference type="EMBL" id="CP000813">
    <property type="protein sequence ID" value="ABV63654.1"/>
    <property type="molecule type" value="Genomic_DNA"/>
</dbReference>
<feature type="transmembrane region" description="Helical" evidence="1">
    <location>
        <begin position="93"/>
        <end position="117"/>
    </location>
</feature>
<proteinExistence type="predicted"/>
<evidence type="ECO:0000313" key="2">
    <source>
        <dbReference type="EMBL" id="ABV63654.1"/>
    </source>
</evidence>
<dbReference type="Proteomes" id="UP000001355">
    <property type="component" value="Chromosome"/>
</dbReference>
<protein>
    <submittedName>
        <fullName evidence="2">YvsG</fullName>
    </submittedName>
</protein>
<dbReference type="PANTHER" id="PTHR35531">
    <property type="entry name" value="INNER MEMBRANE PROTEIN YBCI-RELATED"/>
    <property type="match status" value="1"/>
</dbReference>
<feature type="transmembrane region" description="Helical" evidence="1">
    <location>
        <begin position="54"/>
        <end position="81"/>
    </location>
</feature>
<keyword evidence="1" id="KW-1133">Transmembrane helix</keyword>
<dbReference type="STRING" id="315750.BPUM_3000"/>
<keyword evidence="1" id="KW-0812">Transmembrane</keyword>
<reference evidence="2 3" key="1">
    <citation type="journal article" date="2007" name="PLoS ONE">
        <title>Paradoxical DNA repair and peroxide resistance gene conservation in Bacillus pumilus SAFR-032.</title>
        <authorList>
            <person name="Gioia J."/>
            <person name="Yerrapragada S."/>
            <person name="Qin X."/>
            <person name="Jiang H."/>
            <person name="Igboeli O.C."/>
            <person name="Muzny D."/>
            <person name="Dugan-Rocha S."/>
            <person name="Ding Y."/>
            <person name="Hawes A."/>
            <person name="Liu W."/>
            <person name="Perez L."/>
            <person name="Kovar C."/>
            <person name="Dinh H."/>
            <person name="Lee S."/>
            <person name="Nazareth L."/>
            <person name="Blyth P."/>
            <person name="Holder M."/>
            <person name="Buhay C."/>
            <person name="Tirumalai M.R."/>
            <person name="Liu Y."/>
            <person name="Dasgupta I."/>
            <person name="Bokhetache L."/>
            <person name="Fujita M."/>
            <person name="Karouia F."/>
            <person name="Eswara Moorthy P."/>
            <person name="Siefert J."/>
            <person name="Uzman A."/>
            <person name="Buzumbo P."/>
            <person name="Verma A."/>
            <person name="Zwiya H."/>
            <person name="McWilliams B.D."/>
            <person name="Olowu A."/>
            <person name="Clinkenbeard K.D."/>
            <person name="Newcombe D."/>
            <person name="Golebiewski L."/>
            <person name="Petrosino J.F."/>
            <person name="Nicholson W.L."/>
            <person name="Fox G.E."/>
            <person name="Venkateswaran K."/>
            <person name="Highlander S.K."/>
            <person name="Weinstock G.M."/>
        </authorList>
    </citation>
    <scope>NUCLEOTIDE SEQUENCE [LARGE SCALE GENOMIC DNA]</scope>
    <source>
        <strain evidence="2 3">SAFR-032</strain>
    </source>
</reference>
<sequence length="166" mass="18049">MTGKTHIMGGIAASTAVAYYYGFDPVIMAAAGSAGALIPDLCHTKSKIGRKFPLLSALISSVFGHRTFTHSLLFLLIIYFLATTYIPNDSLSIGLLVGMASHLILDAGTVNGIKFLFPASIKVRLPFYVKTGSTGRTSRTSCSHCRHLLLHRRHLRHIDPHSVLTE</sequence>
<keyword evidence="3" id="KW-1185">Reference proteome</keyword>
<organism evidence="2 3">
    <name type="scientific">Bacillus pumilus (strain SAFR-032)</name>
    <dbReference type="NCBI Taxonomy" id="315750"/>
    <lineage>
        <taxon>Bacteria</taxon>
        <taxon>Bacillati</taxon>
        <taxon>Bacillota</taxon>
        <taxon>Bacilli</taxon>
        <taxon>Bacillales</taxon>
        <taxon>Bacillaceae</taxon>
        <taxon>Bacillus</taxon>
    </lineage>
</organism>
<dbReference type="KEGG" id="bpu:BPUM_3000"/>
<keyword evidence="1" id="KW-0472">Membrane</keyword>
<dbReference type="AlphaFoldDB" id="A8FHD7"/>
<dbReference type="InterPro" id="IPR007404">
    <property type="entry name" value="YdjM-like"/>
</dbReference>
<evidence type="ECO:0000256" key="1">
    <source>
        <dbReference type="SAM" id="Phobius"/>
    </source>
</evidence>
<reference evidence="2 3" key="3">
    <citation type="journal article" date="2013" name="PLoS ONE">
        <title>Candidate genes that may be responsible for the unusual resistances exhibited by Bacillus pumilus SAFR-032 spores.</title>
        <authorList>
            <person name="Tirumalai M.R."/>
            <person name="Rastogi R."/>
            <person name="Zamani N."/>
            <person name="O'Bryant Williams E."/>
            <person name="Allen S."/>
            <person name="Diouf F."/>
            <person name="Kwende S."/>
            <person name="Weinstock G.M."/>
            <person name="Venkateswaran K.J."/>
            <person name="Fox G.E."/>
        </authorList>
    </citation>
    <scope>NUCLEOTIDE SEQUENCE [LARGE SCALE GENOMIC DNA]</scope>
    <source>
        <strain evidence="2 3">SAFR-032</strain>
    </source>
</reference>